<protein>
    <submittedName>
        <fullName evidence="2">Uncharacterized protein</fullName>
    </submittedName>
</protein>
<dbReference type="AlphaFoldDB" id="A0A0F9UDZ9"/>
<dbReference type="Pfam" id="PF19578">
    <property type="entry name" value="DUF6090"/>
    <property type="match status" value="1"/>
</dbReference>
<gene>
    <name evidence="2" type="ORF">LCGC14_0217480</name>
</gene>
<keyword evidence="1" id="KW-0472">Membrane</keyword>
<dbReference type="InterPro" id="IPR045749">
    <property type="entry name" value="DUF6090"/>
</dbReference>
<organism evidence="2">
    <name type="scientific">marine sediment metagenome</name>
    <dbReference type="NCBI Taxonomy" id="412755"/>
    <lineage>
        <taxon>unclassified sequences</taxon>
        <taxon>metagenomes</taxon>
        <taxon>ecological metagenomes</taxon>
    </lineage>
</organism>
<keyword evidence="1" id="KW-0812">Transmembrane</keyword>
<name>A0A0F9UDZ9_9ZZZZ</name>
<sequence length="252" mass="29653">MIKFFRKIRQNLLLEGKTRKYLKYAFGEILLVVIGILIALQINNWNEQRKIRNAEIEILHNLKTELKFNLEELKKINKQHKSEFEDGIYLLHLFGTDVSNVSELKLDSLTSNAFSGFSFEAKDGYIKSLIASNKIDYLQNSDLKSYISSFESMILDANQEDGYVRRLLNERFWPSIDGKLSALNTITPSGRYQEFPRGTYSSDYQWFFNNREMEDLTANIFSWKKENVIDEQIFMDKIEIMIQIIDVELKEK</sequence>
<dbReference type="EMBL" id="LAZR01000103">
    <property type="protein sequence ID" value="KKN91415.1"/>
    <property type="molecule type" value="Genomic_DNA"/>
</dbReference>
<proteinExistence type="predicted"/>
<comment type="caution">
    <text evidence="2">The sequence shown here is derived from an EMBL/GenBank/DDBJ whole genome shotgun (WGS) entry which is preliminary data.</text>
</comment>
<evidence type="ECO:0000256" key="1">
    <source>
        <dbReference type="SAM" id="Phobius"/>
    </source>
</evidence>
<feature type="transmembrane region" description="Helical" evidence="1">
    <location>
        <begin position="21"/>
        <end position="42"/>
    </location>
</feature>
<keyword evidence="1" id="KW-1133">Transmembrane helix</keyword>
<accession>A0A0F9UDZ9</accession>
<reference evidence="2" key="1">
    <citation type="journal article" date="2015" name="Nature">
        <title>Complex archaea that bridge the gap between prokaryotes and eukaryotes.</title>
        <authorList>
            <person name="Spang A."/>
            <person name="Saw J.H."/>
            <person name="Jorgensen S.L."/>
            <person name="Zaremba-Niedzwiedzka K."/>
            <person name="Martijn J."/>
            <person name="Lind A.E."/>
            <person name="van Eijk R."/>
            <person name="Schleper C."/>
            <person name="Guy L."/>
            <person name="Ettema T.J."/>
        </authorList>
    </citation>
    <scope>NUCLEOTIDE SEQUENCE</scope>
</reference>
<evidence type="ECO:0000313" key="2">
    <source>
        <dbReference type="EMBL" id="KKN91415.1"/>
    </source>
</evidence>